<evidence type="ECO:0000313" key="3">
    <source>
        <dbReference type="Proteomes" id="UP000663859"/>
    </source>
</evidence>
<organism evidence="2 3">
    <name type="scientific">Candidatus Methylacidithermus pantelleriae</name>
    <dbReference type="NCBI Taxonomy" id="2744239"/>
    <lineage>
        <taxon>Bacteria</taxon>
        <taxon>Pseudomonadati</taxon>
        <taxon>Verrucomicrobiota</taxon>
        <taxon>Methylacidiphilae</taxon>
        <taxon>Methylacidiphilales</taxon>
        <taxon>Methylacidiphilaceae</taxon>
        <taxon>Candidatus Methylacidithermus</taxon>
    </lineage>
</organism>
<reference evidence="2" key="1">
    <citation type="submission" date="2021-02" db="EMBL/GenBank/DDBJ databases">
        <authorList>
            <person name="Cremers G."/>
            <person name="Picone N."/>
        </authorList>
    </citation>
    <scope>NUCLEOTIDE SEQUENCE</scope>
    <source>
        <strain evidence="2">PQ17</strain>
    </source>
</reference>
<proteinExistence type="predicted"/>
<dbReference type="Proteomes" id="UP000663859">
    <property type="component" value="Unassembled WGS sequence"/>
</dbReference>
<evidence type="ECO:0000313" key="2">
    <source>
        <dbReference type="EMBL" id="CAF0704996.1"/>
    </source>
</evidence>
<accession>A0A8J2BWK9</accession>
<evidence type="ECO:0000256" key="1">
    <source>
        <dbReference type="SAM" id="MobiDB-lite"/>
    </source>
</evidence>
<dbReference type="EMBL" id="CAJNOB010000070">
    <property type="protein sequence ID" value="CAF0704996.1"/>
    <property type="molecule type" value="Genomic_DNA"/>
</dbReference>
<comment type="caution">
    <text evidence="2">The sequence shown here is derived from an EMBL/GenBank/DDBJ whole genome shotgun (WGS) entry which is preliminary data.</text>
</comment>
<dbReference type="AlphaFoldDB" id="A0A8J2BWK9"/>
<feature type="region of interest" description="Disordered" evidence="1">
    <location>
        <begin position="44"/>
        <end position="86"/>
    </location>
</feature>
<gene>
    <name evidence="2" type="ORF">MPNT_80058</name>
</gene>
<name>A0A8J2BWK9_9BACT</name>
<sequence>MPLAKEQGFWDSLLSLCLGLFVENTCQRKMGFFEKARLQEISTKSIANGRKGRRGDRWAGGGSTGLRRARRSSSTCWGARGLGSRS</sequence>
<keyword evidence="3" id="KW-1185">Reference proteome</keyword>
<protein>
    <submittedName>
        <fullName evidence="2">Uncharacterized protein</fullName>
    </submittedName>
</protein>